<name>A0ABV2SNQ6_9GAMM</name>
<protein>
    <submittedName>
        <fullName evidence="1">Uncharacterized protein</fullName>
    </submittedName>
</protein>
<evidence type="ECO:0000313" key="1">
    <source>
        <dbReference type="EMBL" id="MET4759392.1"/>
    </source>
</evidence>
<proteinExistence type="predicted"/>
<organism evidence="1 2">
    <name type="scientific">Endozoicomonas lisbonensis</name>
    <dbReference type="NCBI Taxonomy" id="3120522"/>
    <lineage>
        <taxon>Bacteria</taxon>
        <taxon>Pseudomonadati</taxon>
        <taxon>Pseudomonadota</taxon>
        <taxon>Gammaproteobacteria</taxon>
        <taxon>Oceanospirillales</taxon>
        <taxon>Endozoicomonadaceae</taxon>
        <taxon>Endozoicomonas</taxon>
    </lineage>
</organism>
<gene>
    <name evidence="1" type="ORF">V5J35_004584</name>
</gene>
<comment type="caution">
    <text evidence="1">The sequence shown here is derived from an EMBL/GenBank/DDBJ whole genome shotgun (WGS) entry which is preliminary data.</text>
</comment>
<sequence>MMPIITNEKAQSLLIKIVRFNHAWKSAQRQFGQNSGIATALRDQKACLQAELLRHFEEAYLASDQDVENGEELYSVRLFQSRKIDGLTRSDVEHMPVRIAKELFTEHELRMLLRHTND</sequence>
<dbReference type="Proteomes" id="UP001549366">
    <property type="component" value="Unassembled WGS sequence"/>
</dbReference>
<dbReference type="RefSeq" id="WP_354009379.1">
    <property type="nucleotide sequence ID" value="NZ_JBEWTA010000001.1"/>
</dbReference>
<accession>A0ABV2SNQ6</accession>
<evidence type="ECO:0000313" key="2">
    <source>
        <dbReference type="Proteomes" id="UP001549366"/>
    </source>
</evidence>
<dbReference type="EMBL" id="JBEWTB010000002">
    <property type="protein sequence ID" value="MET4759392.1"/>
    <property type="molecule type" value="Genomic_DNA"/>
</dbReference>
<reference evidence="1 2" key="1">
    <citation type="submission" date="2024-06" db="EMBL/GenBank/DDBJ databases">
        <title>Genomic Encyclopedia of Type Strains, Phase V (KMG-V): Genome sequencing to study the core and pangenomes of soil and plant-associated prokaryotes.</title>
        <authorList>
            <person name="Whitman W."/>
        </authorList>
    </citation>
    <scope>NUCLEOTIDE SEQUENCE [LARGE SCALE GENOMIC DNA]</scope>
    <source>
        <strain evidence="1 2">NE40</strain>
    </source>
</reference>
<keyword evidence="2" id="KW-1185">Reference proteome</keyword>